<keyword evidence="4" id="KW-1185">Reference proteome</keyword>
<name>A0A7Y0FXS4_9HYPH</name>
<dbReference type="GO" id="GO:0005506">
    <property type="term" value="F:iron ion binding"/>
    <property type="evidence" value="ECO:0007669"/>
    <property type="project" value="InterPro"/>
</dbReference>
<dbReference type="Gene3D" id="1.10.630.10">
    <property type="entry name" value="Cytochrome P450"/>
    <property type="match status" value="1"/>
</dbReference>
<dbReference type="Pfam" id="PF00067">
    <property type="entry name" value="p450"/>
    <property type="match status" value="1"/>
</dbReference>
<dbReference type="GO" id="GO:0020037">
    <property type="term" value="F:heme binding"/>
    <property type="evidence" value="ECO:0007669"/>
    <property type="project" value="InterPro"/>
</dbReference>
<evidence type="ECO:0000256" key="2">
    <source>
        <dbReference type="ARBA" id="ARBA00010617"/>
    </source>
</evidence>
<dbReference type="PANTHER" id="PTHR46696:SF6">
    <property type="entry name" value="P450, PUTATIVE (EUROFUNG)-RELATED"/>
    <property type="match status" value="1"/>
</dbReference>
<comment type="similarity">
    <text evidence="2">Belongs to the cytochrome P450 family.</text>
</comment>
<reference evidence="3 4" key="1">
    <citation type="submission" date="2020-04" db="EMBL/GenBank/DDBJ databases">
        <title>Rhizobium sp. S-51 isolated from soil.</title>
        <authorList>
            <person name="Dahal R.H."/>
        </authorList>
    </citation>
    <scope>NUCLEOTIDE SEQUENCE [LARGE SCALE GENOMIC DNA]</scope>
    <source>
        <strain evidence="3 4">S-51</strain>
    </source>
</reference>
<organism evidence="3 4">
    <name type="scientific">Rhizobium terricola</name>
    <dbReference type="NCBI Taxonomy" id="2728849"/>
    <lineage>
        <taxon>Bacteria</taxon>
        <taxon>Pseudomonadati</taxon>
        <taxon>Pseudomonadota</taxon>
        <taxon>Alphaproteobacteria</taxon>
        <taxon>Hyphomicrobiales</taxon>
        <taxon>Rhizobiaceae</taxon>
        <taxon>Rhizobium/Agrobacterium group</taxon>
        <taxon>Rhizobium</taxon>
    </lineage>
</organism>
<sequence>MKSANGKNSVVDASSGEICPDWDPRSAEVQIDQIRAYDQMREACPVAYSEYLGWSLFRHADILQILTDHETFSNVVSRHPSLPNGMDPPQHTVYRRMIDPYFTRERVEAFEPECRRIVGDLLGALGNTPSFEVMAGLAEPYAVRIQCGFLGWPASLHEPLLLWVRKNREATLARDTDAMAAIALEFDWHIRSELKWREEAGDAAPDDITSSLVRKTVDGKRIDHGEIVSILRNWTVGELGTIAACVGIIVHFLAENPEVQRRLRLDRTGLSPAIEEILRLHGPLISNRRTALRPVVIGGRRIEAGERITVIWTSANRDALAFEAAERYCPMRDQGPNLLYGAGIHICPGAALARMQLRVMIDEVLNRIGPFALLTGTEPLRAVYPASGFASVSLQIDR</sequence>
<dbReference type="InterPro" id="IPR002397">
    <property type="entry name" value="Cyt_P450_B"/>
</dbReference>
<dbReference type="GO" id="GO:0004497">
    <property type="term" value="F:monooxygenase activity"/>
    <property type="evidence" value="ECO:0007669"/>
    <property type="project" value="InterPro"/>
</dbReference>
<dbReference type="InterPro" id="IPR036396">
    <property type="entry name" value="Cyt_P450_sf"/>
</dbReference>
<dbReference type="Proteomes" id="UP000541470">
    <property type="component" value="Unassembled WGS sequence"/>
</dbReference>
<dbReference type="RefSeq" id="WP_169594644.1">
    <property type="nucleotide sequence ID" value="NZ_JABBGK010000005.1"/>
</dbReference>
<evidence type="ECO:0000313" key="3">
    <source>
        <dbReference type="EMBL" id="NML76231.1"/>
    </source>
</evidence>
<dbReference type="SUPFAM" id="SSF48264">
    <property type="entry name" value="Cytochrome P450"/>
    <property type="match status" value="1"/>
</dbReference>
<protein>
    <submittedName>
        <fullName evidence="3">Cytochrome P450</fullName>
    </submittedName>
</protein>
<dbReference type="GO" id="GO:0016705">
    <property type="term" value="F:oxidoreductase activity, acting on paired donors, with incorporation or reduction of molecular oxygen"/>
    <property type="evidence" value="ECO:0007669"/>
    <property type="project" value="InterPro"/>
</dbReference>
<comment type="cofactor">
    <cofactor evidence="1">
        <name>heme</name>
        <dbReference type="ChEBI" id="CHEBI:30413"/>
    </cofactor>
</comment>
<comment type="caution">
    <text evidence="3">The sequence shown here is derived from an EMBL/GenBank/DDBJ whole genome shotgun (WGS) entry which is preliminary data.</text>
</comment>
<dbReference type="EMBL" id="JABBGK010000005">
    <property type="protein sequence ID" value="NML76231.1"/>
    <property type="molecule type" value="Genomic_DNA"/>
</dbReference>
<dbReference type="InterPro" id="IPR001128">
    <property type="entry name" value="Cyt_P450"/>
</dbReference>
<proteinExistence type="inferred from homology"/>
<dbReference type="PRINTS" id="PR00359">
    <property type="entry name" value="BP450"/>
</dbReference>
<accession>A0A7Y0FXS4</accession>
<evidence type="ECO:0000313" key="4">
    <source>
        <dbReference type="Proteomes" id="UP000541470"/>
    </source>
</evidence>
<gene>
    <name evidence="3" type="ORF">HHL25_19030</name>
</gene>
<dbReference type="AlphaFoldDB" id="A0A7Y0FXS4"/>
<evidence type="ECO:0000256" key="1">
    <source>
        <dbReference type="ARBA" id="ARBA00001971"/>
    </source>
</evidence>
<dbReference type="CDD" id="cd11079">
    <property type="entry name" value="Cyp_unk"/>
    <property type="match status" value="1"/>
</dbReference>
<dbReference type="PANTHER" id="PTHR46696">
    <property type="entry name" value="P450, PUTATIVE (EUROFUNG)-RELATED"/>
    <property type="match status" value="1"/>
</dbReference>